<dbReference type="Proteomes" id="UP001178148">
    <property type="component" value="Unassembled WGS sequence"/>
</dbReference>
<proteinExistence type="predicted"/>
<evidence type="ECO:0000313" key="1">
    <source>
        <dbReference type="EMBL" id="MDP0590078.1"/>
    </source>
</evidence>
<comment type="caution">
    <text evidence="1">The sequence shown here is derived from an EMBL/GenBank/DDBJ whole genome shotgun (WGS) entry which is preliminary data.</text>
</comment>
<dbReference type="EMBL" id="JASXSV010000030">
    <property type="protein sequence ID" value="MDP0590078.1"/>
    <property type="molecule type" value="Genomic_DNA"/>
</dbReference>
<dbReference type="AlphaFoldDB" id="A0AA90NNI3"/>
<sequence>MSENSQQPNIARGGGGYITLKPKLSLIRSEMNIYTLNNAINQLHIQHIIRFTGSKTV</sequence>
<reference evidence="1 2" key="1">
    <citation type="journal article" date="2023" name="bioRxiv">
        <title>An intranuclear bacterial parasite of deep-sea mussels expresses apoptosis inhibitors acquired from its host.</title>
        <authorList>
            <person name="Gonzalez Porras M.A."/>
            <person name="Assie A."/>
            <person name="Tietjen M."/>
            <person name="Violette M."/>
            <person name="Kleiner M."/>
            <person name="Gruber-Vodicka H."/>
            <person name="Dubilier N."/>
            <person name="Leisch N."/>
        </authorList>
    </citation>
    <scope>NUCLEOTIDE SEQUENCE [LARGE SCALE GENOMIC DNA]</scope>
    <source>
        <strain evidence="1">IAP13</strain>
    </source>
</reference>
<organism evidence="1 2">
    <name type="scientific">Candidatus Endonucleibacter bathymodioli</name>
    <dbReference type="NCBI Taxonomy" id="539814"/>
    <lineage>
        <taxon>Bacteria</taxon>
        <taxon>Pseudomonadati</taxon>
        <taxon>Pseudomonadota</taxon>
        <taxon>Gammaproteobacteria</taxon>
        <taxon>Oceanospirillales</taxon>
        <taxon>Endozoicomonadaceae</taxon>
        <taxon>Candidatus Endonucleibacter</taxon>
    </lineage>
</organism>
<protein>
    <submittedName>
        <fullName evidence="1">Uncharacterized protein</fullName>
    </submittedName>
</protein>
<name>A0AA90NNI3_9GAMM</name>
<accession>A0AA90NNI3</accession>
<keyword evidence="2" id="KW-1185">Reference proteome</keyword>
<evidence type="ECO:0000313" key="2">
    <source>
        <dbReference type="Proteomes" id="UP001178148"/>
    </source>
</evidence>
<gene>
    <name evidence="1" type="ORF">QS748_13195</name>
</gene>